<dbReference type="PANTHER" id="PTHR15346">
    <property type="entry name" value="DYNACTIN SUBUNIT"/>
    <property type="match status" value="1"/>
</dbReference>
<reference evidence="4" key="2">
    <citation type="submission" date="2014-06" db="EMBL/GenBank/DDBJ databases">
        <title>The complete genome of Blastobotrys (Arxula) adeninivorans LS3 - a yeast of biotechnological interest.</title>
        <authorList>
            <person name="Kunze G."/>
            <person name="Gaillardin C."/>
            <person name="Czernicka M."/>
            <person name="Durrens P."/>
            <person name="Martin T."/>
            <person name="Boer E."/>
            <person name="Gabaldon T."/>
            <person name="Cruz J."/>
            <person name="Talla E."/>
            <person name="Marck C."/>
            <person name="Goffeau A."/>
            <person name="Barbe V."/>
            <person name="Baret P."/>
            <person name="Baronian K."/>
            <person name="Beier S."/>
            <person name="Bleykasten C."/>
            <person name="Bode R."/>
            <person name="Casaregola S."/>
            <person name="Despons L."/>
            <person name="Fairhead C."/>
            <person name="Giersberg M."/>
            <person name="Gierski P."/>
            <person name="Hahnel U."/>
            <person name="Hartmann A."/>
            <person name="Jankowska D."/>
            <person name="Jubin C."/>
            <person name="Jung P."/>
            <person name="Lafontaine I."/>
            <person name="Leh-Louis V."/>
            <person name="Lemaire M."/>
            <person name="Marcet-Houben M."/>
            <person name="Mascher M."/>
            <person name="Morel G."/>
            <person name="Richard G.-F."/>
            <person name="Riechen J."/>
            <person name="Sacerdot C."/>
            <person name="Sarkar A."/>
            <person name="Savel G."/>
            <person name="Schacherer J."/>
            <person name="Sherman D."/>
            <person name="Straub M.-L."/>
            <person name="Stein N."/>
            <person name="Thierry A."/>
            <person name="Trautwein-Schult A."/>
            <person name="Westhof E."/>
            <person name="Worch S."/>
            <person name="Dujon B."/>
            <person name="Souciet J.-L."/>
            <person name="Wincker P."/>
            <person name="Scholz U."/>
            <person name="Neuveglise N."/>
        </authorList>
    </citation>
    <scope>NUCLEOTIDE SEQUENCE</scope>
    <source>
        <strain evidence="4">LS3</strain>
    </source>
</reference>
<accession>A0A060T3T4</accession>
<dbReference type="EMBL" id="HG937693">
    <property type="protein sequence ID" value="CDP35613.1"/>
    <property type="molecule type" value="Genomic_DNA"/>
</dbReference>
<dbReference type="GO" id="GO:0005869">
    <property type="term" value="C:dynactin complex"/>
    <property type="evidence" value="ECO:0007669"/>
    <property type="project" value="InterPro"/>
</dbReference>
<dbReference type="GO" id="GO:0005737">
    <property type="term" value="C:cytoplasm"/>
    <property type="evidence" value="ECO:0007669"/>
    <property type="project" value="UniProtKB-SubCell"/>
</dbReference>
<dbReference type="Pfam" id="PF04912">
    <property type="entry name" value="Dynamitin"/>
    <property type="match status" value="1"/>
</dbReference>
<evidence type="ECO:0000313" key="4">
    <source>
        <dbReference type="EMBL" id="CDP35613.1"/>
    </source>
</evidence>
<dbReference type="AlphaFoldDB" id="A0A060T3T4"/>
<organism evidence="4">
    <name type="scientific">Blastobotrys adeninivorans</name>
    <name type="common">Yeast</name>
    <name type="synonym">Arxula adeninivorans</name>
    <dbReference type="NCBI Taxonomy" id="409370"/>
    <lineage>
        <taxon>Eukaryota</taxon>
        <taxon>Fungi</taxon>
        <taxon>Dikarya</taxon>
        <taxon>Ascomycota</taxon>
        <taxon>Saccharomycotina</taxon>
        <taxon>Dipodascomycetes</taxon>
        <taxon>Dipodascales</taxon>
        <taxon>Trichomonascaceae</taxon>
        <taxon>Blastobotrys</taxon>
    </lineage>
</organism>
<evidence type="ECO:0000256" key="1">
    <source>
        <dbReference type="ARBA" id="ARBA00004496"/>
    </source>
</evidence>
<dbReference type="GO" id="GO:0007017">
    <property type="term" value="P:microtubule-based process"/>
    <property type="evidence" value="ECO:0007669"/>
    <property type="project" value="InterPro"/>
</dbReference>
<name>A0A060T3T4_BLAAD</name>
<reference evidence="4" key="1">
    <citation type="submission" date="2014-02" db="EMBL/GenBank/DDBJ databases">
        <authorList>
            <person name="Genoscope - CEA"/>
        </authorList>
    </citation>
    <scope>NUCLEOTIDE SEQUENCE</scope>
    <source>
        <strain evidence="4">LS3</strain>
    </source>
</reference>
<evidence type="ECO:0000256" key="2">
    <source>
        <dbReference type="ARBA" id="ARBA00022490"/>
    </source>
</evidence>
<proteinExistence type="predicted"/>
<evidence type="ECO:0000256" key="3">
    <source>
        <dbReference type="SAM" id="MobiDB-lite"/>
    </source>
</evidence>
<feature type="compositionally biased region" description="Polar residues" evidence="3">
    <location>
        <begin position="132"/>
        <end position="143"/>
    </location>
</feature>
<feature type="region of interest" description="Disordered" evidence="3">
    <location>
        <begin position="131"/>
        <end position="154"/>
    </location>
</feature>
<keyword evidence="2" id="KW-0963">Cytoplasm</keyword>
<dbReference type="PhylomeDB" id="A0A060T3T4"/>
<dbReference type="InterPro" id="IPR028133">
    <property type="entry name" value="Dynamitin"/>
</dbReference>
<gene>
    <name evidence="4" type="ORF">GNLVRS02_ARAD1C39512g</name>
</gene>
<comment type="subcellular location">
    <subcellularLocation>
        <location evidence="1">Cytoplasm</location>
    </subcellularLocation>
</comment>
<sequence length="359" mass="39896">MSDYSGLPDIDNASAVIYETPDPAPLAASSNISFDTDPAIDHRAFDKSQAQQVFETSVVDASDADFVERGHRPYSHLRVSTVPETLNARIARLKREVEEVSRLKETQQQAAEIDNLRNVLDSFSTKNDKTKNQFYSDLGSQSSEGDRSQMKPTLATTTSFTPGTDLYTSRLIEADQRIAQLERIIGTGKVESPLVLSLQECQQKLMLLTGSQKGLGAATSAIQQVTASLEQLRTVHQQLSQSMAYAKDIDLPPQLVEVRKVDQLYEKLPALESQASLVPLILSRIKSLQAIHADARDAIDAIRDIDNTVQTLKTGMSEWMETLKSIETKIQDHINLSKKNQEQVEAWVKNVESRIANLE</sequence>
<protein>
    <submittedName>
        <fullName evidence="4">ARAD1C39512p</fullName>
    </submittedName>
</protein>